<dbReference type="Proteomes" id="UP000199310">
    <property type="component" value="Unassembled WGS sequence"/>
</dbReference>
<dbReference type="STRING" id="29529.SAMN04488122_2491"/>
<dbReference type="AlphaFoldDB" id="A0A1I0R914"/>
<accession>A0A1I0R914</accession>
<name>A0A1I0R914_9BACT</name>
<organism evidence="1 2">
    <name type="scientific">Chitinophaga arvensicola</name>
    <dbReference type="NCBI Taxonomy" id="29529"/>
    <lineage>
        <taxon>Bacteria</taxon>
        <taxon>Pseudomonadati</taxon>
        <taxon>Bacteroidota</taxon>
        <taxon>Chitinophagia</taxon>
        <taxon>Chitinophagales</taxon>
        <taxon>Chitinophagaceae</taxon>
        <taxon>Chitinophaga</taxon>
    </lineage>
</organism>
<evidence type="ECO:0000313" key="2">
    <source>
        <dbReference type="Proteomes" id="UP000199310"/>
    </source>
</evidence>
<dbReference type="OrthoDB" id="678278at2"/>
<reference evidence="2" key="1">
    <citation type="submission" date="2016-10" db="EMBL/GenBank/DDBJ databases">
        <authorList>
            <person name="Varghese N."/>
            <person name="Submissions S."/>
        </authorList>
    </citation>
    <scope>NUCLEOTIDE SEQUENCE [LARGE SCALE GENOMIC DNA]</scope>
    <source>
        <strain evidence="2">DSM 3695</strain>
    </source>
</reference>
<proteinExistence type="predicted"/>
<gene>
    <name evidence="1" type="ORF">SAMN04488122_2491</name>
</gene>
<evidence type="ECO:0000313" key="1">
    <source>
        <dbReference type="EMBL" id="SEW37281.1"/>
    </source>
</evidence>
<dbReference type="RefSeq" id="WP_089895085.1">
    <property type="nucleotide sequence ID" value="NZ_FOJG01000001.1"/>
</dbReference>
<dbReference type="EMBL" id="FOJG01000001">
    <property type="protein sequence ID" value="SEW37281.1"/>
    <property type="molecule type" value="Genomic_DNA"/>
</dbReference>
<protein>
    <submittedName>
        <fullName evidence="1">Uncharacterized protein</fullName>
    </submittedName>
</protein>
<sequence>MQFPDVINHRFRQVILTTCLVLGGIIAGQAQDALQADQNVHYKVSRDKYLANSSYLTRDQGTTVQQTYKAYQYFEAKAEARQQRRQWRQDRRMARNTWYDESFGYAPSSYSYNYPVYNNTYVTPFRWNDVAGITALALGAYMLFR</sequence>
<keyword evidence="2" id="KW-1185">Reference proteome</keyword>